<dbReference type="InterPro" id="IPR012677">
    <property type="entry name" value="Nucleotide-bd_a/b_plait_sf"/>
</dbReference>
<dbReference type="Pfam" id="PF11608">
    <property type="entry name" value="RRM_MARF1"/>
    <property type="match status" value="1"/>
</dbReference>
<dbReference type="InterPro" id="IPR025605">
    <property type="entry name" value="OST-HTH/LOTUS_dom"/>
</dbReference>
<gene>
    <name evidence="5" type="primary">marf1</name>
    <name evidence="5" type="ORF">TNCT_526081</name>
</gene>
<proteinExistence type="predicted"/>
<sequence length="1565" mass="176124">MSQRILLYPCSAHLKIEEGSKSNIAARFQNALNLHVLPPIGVFWDIENCQVPKGKSAIALVQNIRENFFEKHREAEFMCVCDINKESKIVIQELLFAQVTVVHISATSKNAADDKLKQCMKRFVDTHGAPATLLLISDDVNFASDLSDFRHRHNIRIILVHRGHAHQSLLTCAHEHYNFYSIAQNLPARSPVKSSDNRPCELVVSDLPLNRKEGQIKNKLHKLSNNCGGKVIAIKGSKAVIRFANADATEKAKKRMDKEIVFGNKISVNFRTRSDTEFCYSPPRDHGKESDSSDDSYVTSSSRDSSLSPKPKDNDKVINHICNNSSVKKFDFPPPPIINDQNSPSLLLQENLNKHLLVKNSVDSTKFFLNVNNSEVFKERKTIAMDWNNIKSVCQTTDKFQEVSAFSPFKKDQDYNVKKYPQRNVGRVSPFLMQDSDLKSTKNFMHLNDSVATRRNHANSSSFQMYSSHGFHGLPQGISMPMSEIQRISDPIPYCAQWSGLPSLSNESTQSISSSTIISSDGSSCVELHVSNLDPTFEVNEMKKILLSVFSEHVMVIHISMSLQPDGSAKATVKVPSFQDAQYAISRLHRRKIGHKRILISHVSSEKNPPFHILKSETVALLNDIPAKNLPLIKFRELYEKRYHRPIAVSELYKMRDAVTIQGDSGSRMVYLNSDYCKTPSLPDSEDSQEFSTIERPYCERHFHVSDSQGWAEQYNICPLPLVYISLKTLSPAVHKLLDSHQGSLPLISFCDCFEAEIGPLPVVGNVECATKDDDDSSVEVTGKENSTAKKGVPLEHLIACVTGVEVAKSVLCIKKVQWLENKIIENQISQNFSPALAGQLNLFGREVMDLLKSQPQCLVAFNKFIPTYHHHFGRQCRVADYGFTKLIDLLEAIPHIVQVLGEGQNRQVTLTHRTQVKRFAAELLRILKSRASKQLTVSEFSHAYEQVIEKPFEITSYGVCEIQDMLDEVPENIIVRLPYTTGKVMFPYSASIFLIIDSYSQICKSGTDIVIGIPKREQTAEEVERTKQFAAEVVELMKHTPHCTMAFNKFIPAYHHHFGKQCRVADYGFTKLVELFEAIPNVLEVTGTGEDKILKLVEKEQHNILTERLIAILKMEPNEVIDITKISSAYSTVHGHALRPMDFGFSDLHELLEKMDSSLRIVVGFGRTYVTLVDQSVVHQISVNVCRILMENPDGKMSMGDICKIYQSRFGQKINLSLHLQDMVNLIKVENDFVQLTPLQILARDVILLLQEHGGQISFSTFGNLFQQKFGESICTAHYGFPNLYALLENFSDYFSIKGKKQKRTVCLNSQSLGPLPDFTLFKSCSNGFHSEEKSDILSDPIPSCVPSPNLEPDVNGDFKKFMGFETPPVLASKVVLLNDIGIAREVTNKDSCSSHAVNTTYAILPHQVHHDCPVSEKALTVNSSPVKYFNPQLYMSLNAQTSTLSPKEPMYVQTPTVIECHKNYIAPTITHLSVGPNIISVDCENKLPISSYSEGKSYSKSSTSNIFKSKESESCEDLTKYSEKIAEMKEKDLHSSKSTPTKTNRQLHRRNRIAAHFSMPIDY</sequence>
<dbReference type="InterPro" id="IPR045602">
    <property type="entry name" value="MARF1_LOTUS"/>
</dbReference>
<evidence type="ECO:0000313" key="5">
    <source>
        <dbReference type="EMBL" id="GFR28468.1"/>
    </source>
</evidence>
<dbReference type="OrthoDB" id="6434534at2759"/>
<organism evidence="5 6">
    <name type="scientific">Trichonephila clavata</name>
    <name type="common">Joro spider</name>
    <name type="synonym">Nephila clavata</name>
    <dbReference type="NCBI Taxonomy" id="2740835"/>
    <lineage>
        <taxon>Eukaryota</taxon>
        <taxon>Metazoa</taxon>
        <taxon>Ecdysozoa</taxon>
        <taxon>Arthropoda</taxon>
        <taxon>Chelicerata</taxon>
        <taxon>Arachnida</taxon>
        <taxon>Araneae</taxon>
        <taxon>Araneomorphae</taxon>
        <taxon>Entelegynae</taxon>
        <taxon>Araneoidea</taxon>
        <taxon>Nephilidae</taxon>
        <taxon>Trichonephila</taxon>
    </lineage>
</organism>
<feature type="region of interest" description="Disordered" evidence="3">
    <location>
        <begin position="278"/>
        <end position="318"/>
    </location>
</feature>
<feature type="domain" description="HTH OST-type" evidence="4">
    <location>
        <begin position="1102"/>
        <end position="1176"/>
    </location>
</feature>
<dbReference type="PANTHER" id="PTHR14379">
    <property type="entry name" value="LIMKAIN B LKAP"/>
    <property type="match status" value="1"/>
</dbReference>
<evidence type="ECO:0000256" key="2">
    <source>
        <dbReference type="ARBA" id="ARBA00022884"/>
    </source>
</evidence>
<dbReference type="Gene3D" id="3.30.420.610">
    <property type="entry name" value="LOTUS domain-like"/>
    <property type="match status" value="5"/>
</dbReference>
<dbReference type="GO" id="GO:0005777">
    <property type="term" value="C:peroxisome"/>
    <property type="evidence" value="ECO:0007669"/>
    <property type="project" value="InterPro"/>
</dbReference>
<dbReference type="InterPro" id="IPR021139">
    <property type="entry name" value="NYN"/>
</dbReference>
<feature type="domain" description="HTH OST-type" evidence="4">
    <location>
        <begin position="840"/>
        <end position="915"/>
    </location>
</feature>
<name>A0A8X6HRA6_TRICU</name>
<dbReference type="CDD" id="cd10910">
    <property type="entry name" value="PIN_limkain_b1_N_like"/>
    <property type="match status" value="1"/>
</dbReference>
<feature type="domain" description="HTH OST-type" evidence="4">
    <location>
        <begin position="1026"/>
        <end position="1101"/>
    </location>
</feature>
<dbReference type="EMBL" id="BMAO01039030">
    <property type="protein sequence ID" value="GFR28468.1"/>
    <property type="molecule type" value="Genomic_DNA"/>
</dbReference>
<dbReference type="CDD" id="cd08824">
    <property type="entry name" value="LOTUS"/>
    <property type="match status" value="1"/>
</dbReference>
<dbReference type="InterPro" id="IPR034189">
    <property type="entry name" value="MARF1_RRM1"/>
</dbReference>
<dbReference type="Gene3D" id="3.30.70.330">
    <property type="match status" value="2"/>
</dbReference>
<evidence type="ECO:0000313" key="6">
    <source>
        <dbReference type="Proteomes" id="UP000887116"/>
    </source>
</evidence>
<feature type="domain" description="HTH OST-type" evidence="4">
    <location>
        <begin position="916"/>
        <end position="992"/>
    </location>
</feature>
<dbReference type="Pfam" id="PF12872">
    <property type="entry name" value="OST-HTH"/>
    <property type="match status" value="5"/>
</dbReference>
<feature type="compositionally biased region" description="Basic and acidic residues" evidence="3">
    <location>
        <begin position="1528"/>
        <end position="1537"/>
    </location>
</feature>
<dbReference type="SUPFAM" id="SSF54928">
    <property type="entry name" value="RNA-binding domain, RBD"/>
    <property type="match status" value="2"/>
</dbReference>
<comment type="caution">
    <text evidence="5">The sequence shown here is derived from an EMBL/GenBank/DDBJ whole genome shotgun (WGS) entry which is preliminary data.</text>
</comment>
<feature type="domain" description="HTH OST-type" evidence="4">
    <location>
        <begin position="1239"/>
        <end position="1311"/>
    </location>
</feature>
<feature type="compositionally biased region" description="Low complexity" evidence="3">
    <location>
        <begin position="295"/>
        <end position="308"/>
    </location>
</feature>
<dbReference type="GO" id="GO:0010468">
    <property type="term" value="P:regulation of gene expression"/>
    <property type="evidence" value="ECO:0007669"/>
    <property type="project" value="InterPro"/>
</dbReference>
<feature type="region of interest" description="Disordered" evidence="3">
    <location>
        <begin position="1528"/>
        <end position="1548"/>
    </location>
</feature>
<evidence type="ECO:0000256" key="1">
    <source>
        <dbReference type="ARBA" id="ARBA00022737"/>
    </source>
</evidence>
<dbReference type="GO" id="GO:1905762">
    <property type="term" value="F:CCR4-NOT complex binding"/>
    <property type="evidence" value="ECO:0007669"/>
    <property type="project" value="TreeGrafter"/>
</dbReference>
<keyword evidence="6" id="KW-1185">Reference proteome</keyword>
<reference evidence="5" key="1">
    <citation type="submission" date="2020-07" db="EMBL/GenBank/DDBJ databases">
        <title>Multicomponent nature underlies the extraordinary mechanical properties of spider dragline silk.</title>
        <authorList>
            <person name="Kono N."/>
            <person name="Nakamura H."/>
            <person name="Mori M."/>
            <person name="Yoshida Y."/>
            <person name="Ohtoshi R."/>
            <person name="Malay A.D."/>
            <person name="Moran D.A.P."/>
            <person name="Tomita M."/>
            <person name="Numata K."/>
            <person name="Arakawa K."/>
        </authorList>
    </citation>
    <scope>NUCLEOTIDE SEQUENCE</scope>
</reference>
<dbReference type="InterPro" id="IPR035979">
    <property type="entry name" value="RBD_domain_sf"/>
</dbReference>
<evidence type="ECO:0000256" key="3">
    <source>
        <dbReference type="SAM" id="MobiDB-lite"/>
    </source>
</evidence>
<dbReference type="InterPro" id="IPR041966">
    <property type="entry name" value="LOTUS-like"/>
</dbReference>
<dbReference type="GO" id="GO:0003723">
    <property type="term" value="F:RNA binding"/>
    <property type="evidence" value="ECO:0007669"/>
    <property type="project" value="UniProtKB-KW"/>
</dbReference>
<keyword evidence="2" id="KW-0694">RNA-binding</keyword>
<dbReference type="InterPro" id="IPR024768">
    <property type="entry name" value="Marf1"/>
</dbReference>
<dbReference type="Pfam" id="PF19687">
    <property type="entry name" value="MARF1_LOTUS"/>
    <property type="match status" value="1"/>
</dbReference>
<keyword evidence="1" id="KW-0677">Repeat</keyword>
<accession>A0A8X6HRA6</accession>
<dbReference type="Proteomes" id="UP000887116">
    <property type="component" value="Unassembled WGS sequence"/>
</dbReference>
<dbReference type="Pfam" id="PF01936">
    <property type="entry name" value="NYN"/>
    <property type="match status" value="1"/>
</dbReference>
<evidence type="ECO:0000259" key="4">
    <source>
        <dbReference type="PROSITE" id="PS51644"/>
    </source>
</evidence>
<dbReference type="PANTHER" id="PTHR14379:SF3">
    <property type="entry name" value="MEIOSIS REGULATOR AND MRNA STABILITY FACTOR 1"/>
    <property type="match status" value="1"/>
</dbReference>
<dbReference type="PROSITE" id="PS51644">
    <property type="entry name" value="HTH_OST"/>
    <property type="match status" value="5"/>
</dbReference>
<dbReference type="GO" id="GO:0004540">
    <property type="term" value="F:RNA nuclease activity"/>
    <property type="evidence" value="ECO:0007669"/>
    <property type="project" value="InterPro"/>
</dbReference>
<protein>
    <submittedName>
        <fullName evidence="5">Meiosis regulator and mRNA stability factor 1</fullName>
    </submittedName>
</protein>